<name>A0A553PEM4_9TELE</name>
<organism evidence="2 3">
    <name type="scientific">Danionella cerebrum</name>
    <dbReference type="NCBI Taxonomy" id="2873325"/>
    <lineage>
        <taxon>Eukaryota</taxon>
        <taxon>Metazoa</taxon>
        <taxon>Chordata</taxon>
        <taxon>Craniata</taxon>
        <taxon>Vertebrata</taxon>
        <taxon>Euteleostomi</taxon>
        <taxon>Actinopterygii</taxon>
        <taxon>Neopterygii</taxon>
        <taxon>Teleostei</taxon>
        <taxon>Ostariophysi</taxon>
        <taxon>Cypriniformes</taxon>
        <taxon>Danionidae</taxon>
        <taxon>Danioninae</taxon>
        <taxon>Danionella</taxon>
    </lineage>
</organism>
<dbReference type="Proteomes" id="UP000316079">
    <property type="component" value="Unassembled WGS sequence"/>
</dbReference>
<dbReference type="EMBL" id="SRMA01026695">
    <property type="protein sequence ID" value="TRY76127.1"/>
    <property type="molecule type" value="Genomic_DNA"/>
</dbReference>
<dbReference type="AlphaFoldDB" id="A0A553PEM4"/>
<reference evidence="2 3" key="1">
    <citation type="journal article" date="2019" name="Sci. Data">
        <title>Hybrid genome assembly and annotation of Danionella translucida.</title>
        <authorList>
            <person name="Kadobianskyi M."/>
            <person name="Schulze L."/>
            <person name="Schuelke M."/>
            <person name="Judkewitz B."/>
        </authorList>
    </citation>
    <scope>NUCLEOTIDE SEQUENCE [LARGE SCALE GENOMIC DNA]</scope>
    <source>
        <strain evidence="2 3">Bolton</strain>
    </source>
</reference>
<evidence type="ECO:0000313" key="2">
    <source>
        <dbReference type="EMBL" id="TRY76127.1"/>
    </source>
</evidence>
<accession>A0A553PEM4</accession>
<keyword evidence="3" id="KW-1185">Reference proteome</keyword>
<evidence type="ECO:0000256" key="1">
    <source>
        <dbReference type="SAM" id="Phobius"/>
    </source>
</evidence>
<keyword evidence="1" id="KW-0812">Transmembrane</keyword>
<feature type="transmembrane region" description="Helical" evidence="1">
    <location>
        <begin position="17"/>
        <end position="35"/>
    </location>
</feature>
<comment type="caution">
    <text evidence="2">The sequence shown here is derived from an EMBL/GenBank/DDBJ whole genome shotgun (WGS) entry which is preliminary data.</text>
</comment>
<keyword evidence="1" id="KW-0472">Membrane</keyword>
<sequence>MEDGFLVLRKRMSDGRWTCALSLSWCWLISCVLFLDVWCCIVVGGVPVFWFCAVWHIFGIH</sequence>
<evidence type="ECO:0000313" key="3">
    <source>
        <dbReference type="Proteomes" id="UP000316079"/>
    </source>
</evidence>
<gene>
    <name evidence="2" type="ORF">DNTS_025517</name>
</gene>
<proteinExistence type="predicted"/>
<feature type="non-terminal residue" evidence="2">
    <location>
        <position position="61"/>
    </location>
</feature>
<protein>
    <recommendedName>
        <fullName evidence="4">Transmembrane protein</fullName>
    </recommendedName>
</protein>
<evidence type="ECO:0008006" key="4">
    <source>
        <dbReference type="Google" id="ProtNLM"/>
    </source>
</evidence>
<keyword evidence="1" id="KW-1133">Transmembrane helix</keyword>